<name>A0ABT5NZZ6_9PSED</name>
<protein>
    <submittedName>
        <fullName evidence="1">DUF1652 domain-containing protein</fullName>
    </submittedName>
</protein>
<gene>
    <name evidence="1" type="ORF">M5G11_24935</name>
</gene>
<evidence type="ECO:0000313" key="2">
    <source>
        <dbReference type="Proteomes" id="UP001148203"/>
    </source>
</evidence>
<keyword evidence="2" id="KW-1185">Reference proteome</keyword>
<proteinExistence type="predicted"/>
<organism evidence="1 2">
    <name type="scientific">Pseudomonas fontis</name>
    <dbReference type="NCBI Taxonomy" id="2942633"/>
    <lineage>
        <taxon>Bacteria</taxon>
        <taxon>Pseudomonadati</taxon>
        <taxon>Pseudomonadota</taxon>
        <taxon>Gammaproteobacteria</taxon>
        <taxon>Pseudomonadales</taxon>
        <taxon>Pseudomonadaceae</taxon>
        <taxon>Pseudomonas</taxon>
    </lineage>
</organism>
<dbReference type="Proteomes" id="UP001148203">
    <property type="component" value="Unassembled WGS sequence"/>
</dbReference>
<sequence length="87" mass="9677">MPMNGVCDLELRQMIEGAFLPTRCDVSCTDGLSLTLHFPQDSEHEAFTITGIQLSELPNPRALVELVARVRSEREGATSSVAWHTHR</sequence>
<dbReference type="Pfam" id="PF07865">
    <property type="entry name" value="DUF1652"/>
    <property type="match status" value="1"/>
</dbReference>
<evidence type="ECO:0000313" key="1">
    <source>
        <dbReference type="EMBL" id="MDD0993779.1"/>
    </source>
</evidence>
<dbReference type="RefSeq" id="WP_273914036.1">
    <property type="nucleotide sequence ID" value="NZ_JAMDGX010000131.1"/>
</dbReference>
<reference evidence="1 2" key="1">
    <citation type="submission" date="2022-05" db="EMBL/GenBank/DDBJ databases">
        <title>Novel Pseudomonas spp. Isolated from a Rainbow Trout Aquaculture Facility.</title>
        <authorList>
            <person name="Testerman T."/>
            <person name="Graf J."/>
        </authorList>
    </citation>
    <scope>NUCLEOTIDE SEQUENCE [LARGE SCALE GENOMIC DNA]</scope>
    <source>
        <strain evidence="1 2">ID681</strain>
    </source>
</reference>
<accession>A0ABT5NZZ6</accession>
<dbReference type="EMBL" id="JAMDGY010000107">
    <property type="protein sequence ID" value="MDD0993779.1"/>
    <property type="molecule type" value="Genomic_DNA"/>
</dbReference>
<comment type="caution">
    <text evidence="1">The sequence shown here is derived from an EMBL/GenBank/DDBJ whole genome shotgun (WGS) entry which is preliminary data.</text>
</comment>
<dbReference type="InterPro" id="IPR012448">
    <property type="entry name" value="DUF1652"/>
</dbReference>